<gene>
    <name evidence="1" type="ORF">NTG6680_1826</name>
</gene>
<proteinExistence type="predicted"/>
<dbReference type="Proteomes" id="UP000839052">
    <property type="component" value="Chromosome"/>
</dbReference>
<protein>
    <submittedName>
        <fullName evidence="1">Uncharacterized protein</fullName>
    </submittedName>
</protein>
<sequence>MTSANMLLMDSAFIEKEDDPSLLITLAASRGLLPSNH</sequence>
<name>A0ABM8YZV2_9PROT</name>
<dbReference type="EMBL" id="OU912926">
    <property type="protein sequence ID" value="CAG9933075.1"/>
    <property type="molecule type" value="Genomic_DNA"/>
</dbReference>
<organism evidence="1 2">
    <name type="scientific">Candidatus Nitrotoga arctica</name>
    <dbReference type="NCBI Taxonomy" id="453162"/>
    <lineage>
        <taxon>Bacteria</taxon>
        <taxon>Pseudomonadati</taxon>
        <taxon>Pseudomonadota</taxon>
        <taxon>Betaproteobacteria</taxon>
        <taxon>Nitrosomonadales</taxon>
        <taxon>Gallionellaceae</taxon>
        <taxon>Candidatus Nitrotoga</taxon>
    </lineage>
</organism>
<evidence type="ECO:0000313" key="1">
    <source>
        <dbReference type="EMBL" id="CAG9933075.1"/>
    </source>
</evidence>
<accession>A0ABM8YZV2</accession>
<keyword evidence="2" id="KW-1185">Reference proteome</keyword>
<evidence type="ECO:0000313" key="2">
    <source>
        <dbReference type="Proteomes" id="UP000839052"/>
    </source>
</evidence>
<reference evidence="1 2" key="1">
    <citation type="submission" date="2021-10" db="EMBL/GenBank/DDBJ databases">
        <authorList>
            <person name="Koch H."/>
        </authorList>
    </citation>
    <scope>NUCLEOTIDE SEQUENCE [LARGE SCALE GENOMIC DNA]</scope>
    <source>
        <strain evidence="1">6680</strain>
    </source>
</reference>